<dbReference type="SMART" id="SM00387">
    <property type="entry name" value="HATPase_c"/>
    <property type="match status" value="1"/>
</dbReference>
<dbReference type="InterPro" id="IPR003594">
    <property type="entry name" value="HATPase_dom"/>
</dbReference>
<evidence type="ECO:0000259" key="8">
    <source>
        <dbReference type="PROSITE" id="PS50113"/>
    </source>
</evidence>
<evidence type="ECO:0000259" key="7">
    <source>
        <dbReference type="PROSITE" id="PS50112"/>
    </source>
</evidence>
<dbReference type="PANTHER" id="PTHR43304">
    <property type="entry name" value="PHYTOCHROME-LIKE PROTEIN CPH1"/>
    <property type="match status" value="1"/>
</dbReference>
<dbReference type="EMBL" id="PCQL01000070">
    <property type="protein sequence ID" value="PRC06526.1"/>
    <property type="molecule type" value="Genomic_DNA"/>
</dbReference>
<dbReference type="InterPro" id="IPR035965">
    <property type="entry name" value="PAS-like_dom_sf"/>
</dbReference>
<proteinExistence type="predicted"/>
<evidence type="ECO:0000256" key="3">
    <source>
        <dbReference type="ARBA" id="ARBA00022553"/>
    </source>
</evidence>
<keyword evidence="10" id="KW-1185">Reference proteome</keyword>
<protein>
    <recommendedName>
        <fullName evidence="2">histidine kinase</fullName>
        <ecNumber evidence="2">2.7.13.3</ecNumber>
    </recommendedName>
</protein>
<keyword evidence="5 9" id="KW-0418">Kinase</keyword>
<evidence type="ECO:0000256" key="5">
    <source>
        <dbReference type="ARBA" id="ARBA00022777"/>
    </source>
</evidence>
<dbReference type="InterPro" id="IPR052162">
    <property type="entry name" value="Sensor_kinase/Photoreceptor"/>
</dbReference>
<comment type="caution">
    <text evidence="9">The sequence shown here is derived from an EMBL/GenBank/DDBJ whole genome shotgun (WGS) entry which is preliminary data.</text>
</comment>
<dbReference type="SUPFAM" id="SSF55785">
    <property type="entry name" value="PYP-like sensor domain (PAS domain)"/>
    <property type="match status" value="3"/>
</dbReference>
<evidence type="ECO:0000259" key="6">
    <source>
        <dbReference type="PROSITE" id="PS50109"/>
    </source>
</evidence>
<dbReference type="Gene3D" id="3.30.565.10">
    <property type="entry name" value="Histidine kinase-like ATPase, C-terminal domain"/>
    <property type="match status" value="1"/>
</dbReference>
<dbReference type="CDD" id="cd00130">
    <property type="entry name" value="PAS"/>
    <property type="match status" value="3"/>
</dbReference>
<dbReference type="InterPro" id="IPR001610">
    <property type="entry name" value="PAC"/>
</dbReference>
<evidence type="ECO:0000256" key="4">
    <source>
        <dbReference type="ARBA" id="ARBA00022679"/>
    </source>
</evidence>
<feature type="domain" description="Histidine kinase" evidence="6">
    <location>
        <begin position="412"/>
        <end position="628"/>
    </location>
</feature>
<dbReference type="FunFam" id="3.30.450.20:FF:000099">
    <property type="entry name" value="Sensory box sensor histidine kinase"/>
    <property type="match status" value="2"/>
</dbReference>
<dbReference type="Pfam" id="PF08447">
    <property type="entry name" value="PAS_3"/>
    <property type="match status" value="3"/>
</dbReference>
<feature type="domain" description="PAC" evidence="8">
    <location>
        <begin position="326"/>
        <end position="378"/>
    </location>
</feature>
<dbReference type="PANTHER" id="PTHR43304:SF1">
    <property type="entry name" value="PAC DOMAIN-CONTAINING PROTEIN"/>
    <property type="match status" value="1"/>
</dbReference>
<dbReference type="InterPro" id="IPR036890">
    <property type="entry name" value="HATPase_C_sf"/>
</dbReference>
<dbReference type="InterPro" id="IPR036097">
    <property type="entry name" value="HisK_dim/P_sf"/>
</dbReference>
<dbReference type="SMART" id="SM00086">
    <property type="entry name" value="PAC"/>
    <property type="match status" value="2"/>
</dbReference>
<dbReference type="InterPro" id="IPR005467">
    <property type="entry name" value="His_kinase_dom"/>
</dbReference>
<dbReference type="NCBIfam" id="TIGR00229">
    <property type="entry name" value="sensory_box"/>
    <property type="match status" value="2"/>
</dbReference>
<feature type="domain" description="PAC" evidence="8">
    <location>
        <begin position="193"/>
        <end position="245"/>
    </location>
</feature>
<organism evidence="9 10">
    <name type="scientific">Pseudomonas poae</name>
    <dbReference type="NCBI Taxonomy" id="200451"/>
    <lineage>
        <taxon>Bacteria</taxon>
        <taxon>Pseudomonadati</taxon>
        <taxon>Pseudomonadota</taxon>
        <taxon>Gammaproteobacteria</taxon>
        <taxon>Pseudomonadales</taxon>
        <taxon>Pseudomonadaceae</taxon>
        <taxon>Pseudomonas</taxon>
    </lineage>
</organism>
<keyword evidence="4" id="KW-0808">Transferase</keyword>
<dbReference type="GO" id="GO:0000155">
    <property type="term" value="F:phosphorelay sensor kinase activity"/>
    <property type="evidence" value="ECO:0007669"/>
    <property type="project" value="InterPro"/>
</dbReference>
<evidence type="ECO:0000313" key="9">
    <source>
        <dbReference type="EMBL" id="PRC06526.1"/>
    </source>
</evidence>
<feature type="domain" description="PAS" evidence="7">
    <location>
        <begin position="1"/>
        <end position="70"/>
    </location>
</feature>
<dbReference type="InterPro" id="IPR004358">
    <property type="entry name" value="Sig_transdc_His_kin-like_C"/>
</dbReference>
<dbReference type="Pfam" id="PF00512">
    <property type="entry name" value="HisKA"/>
    <property type="match status" value="1"/>
</dbReference>
<dbReference type="PROSITE" id="PS50109">
    <property type="entry name" value="HIS_KIN"/>
    <property type="match status" value="1"/>
</dbReference>
<dbReference type="Gene3D" id="3.30.450.20">
    <property type="entry name" value="PAS domain"/>
    <property type="match status" value="3"/>
</dbReference>
<evidence type="ECO:0000256" key="1">
    <source>
        <dbReference type="ARBA" id="ARBA00000085"/>
    </source>
</evidence>
<comment type="catalytic activity">
    <reaction evidence="1">
        <text>ATP + protein L-histidine = ADP + protein N-phospho-L-histidine.</text>
        <dbReference type="EC" id="2.7.13.3"/>
    </reaction>
</comment>
<dbReference type="InterPro" id="IPR013655">
    <property type="entry name" value="PAS_fold_3"/>
</dbReference>
<reference evidence="9 10" key="1">
    <citation type="submission" date="2017-09" db="EMBL/GenBank/DDBJ databases">
        <title>Genomic, metabolic, and phenotypic characteristics of bacterial isolates from the natural microbiome of the model nematode Caenorhabditis elegans.</title>
        <authorList>
            <person name="Zimmermann J."/>
            <person name="Obeng N."/>
            <person name="Yang W."/>
            <person name="Obeng O."/>
            <person name="Kissoyan K."/>
            <person name="Pees B."/>
            <person name="Dirksen P."/>
            <person name="Hoppner M."/>
            <person name="Franke A."/>
            <person name="Rosenstiel P."/>
            <person name="Leippe M."/>
            <person name="Dierking K."/>
            <person name="Kaleta C."/>
            <person name="Schulenburg H."/>
        </authorList>
    </citation>
    <scope>NUCLEOTIDE SEQUENCE [LARGE SCALE GENOMIC DNA]</scope>
    <source>
        <strain evidence="9 10">MYb117</strain>
    </source>
</reference>
<dbReference type="InterPro" id="IPR000014">
    <property type="entry name" value="PAS"/>
</dbReference>
<keyword evidence="3" id="KW-0597">Phosphoprotein</keyword>
<dbReference type="InterPro" id="IPR000700">
    <property type="entry name" value="PAS-assoc_C"/>
</dbReference>
<dbReference type="PROSITE" id="PS50113">
    <property type="entry name" value="PAC"/>
    <property type="match status" value="2"/>
</dbReference>
<dbReference type="RefSeq" id="WP_105700248.1">
    <property type="nucleotide sequence ID" value="NZ_CP159260.1"/>
</dbReference>
<dbReference type="SUPFAM" id="SSF47384">
    <property type="entry name" value="Homodimeric domain of signal transducing histidine kinase"/>
    <property type="match status" value="1"/>
</dbReference>
<feature type="domain" description="PAS" evidence="7">
    <location>
        <begin position="253"/>
        <end position="323"/>
    </location>
</feature>
<evidence type="ECO:0000256" key="2">
    <source>
        <dbReference type="ARBA" id="ARBA00012438"/>
    </source>
</evidence>
<dbReference type="Gene3D" id="1.10.287.130">
    <property type="match status" value="1"/>
</dbReference>
<dbReference type="SMART" id="SM00091">
    <property type="entry name" value="PAS"/>
    <property type="match status" value="3"/>
</dbReference>
<dbReference type="InterPro" id="IPR003661">
    <property type="entry name" value="HisK_dim/P_dom"/>
</dbReference>
<dbReference type="EC" id="2.7.13.3" evidence="2"/>
<dbReference type="SUPFAM" id="SSF55874">
    <property type="entry name" value="ATPase domain of HSP90 chaperone/DNA topoisomerase II/histidine kinase"/>
    <property type="match status" value="1"/>
</dbReference>
<dbReference type="CDD" id="cd00082">
    <property type="entry name" value="HisKA"/>
    <property type="match status" value="1"/>
</dbReference>
<dbReference type="AlphaFoldDB" id="A0A2S9DVA6"/>
<dbReference type="PRINTS" id="PR00344">
    <property type="entry name" value="BCTRLSENSOR"/>
</dbReference>
<dbReference type="PROSITE" id="PS50112">
    <property type="entry name" value="PAS"/>
    <property type="match status" value="2"/>
</dbReference>
<dbReference type="SMART" id="SM00388">
    <property type="entry name" value="HisKA"/>
    <property type="match status" value="1"/>
</dbReference>
<name>A0A2S9DVA6_9PSED</name>
<dbReference type="Pfam" id="PF02518">
    <property type="entry name" value="HATPase_c"/>
    <property type="match status" value="1"/>
</dbReference>
<dbReference type="Proteomes" id="UP000238045">
    <property type="component" value="Unassembled WGS sequence"/>
</dbReference>
<accession>A0A2S9DVA6</accession>
<sequence length="631" mass="69304">MSNQLSVVDALPGVAFTAQGDGRVDFVSQGWTTYTGRSAADAHGRGWQSAVHPDDLPALLTGWNTSLNGTAVDIQARLLRFDGVYRWFVLRLNPLAEGQWCGLFSDIDDYRGVPAAPLAADLDLRTIIDCIPALVAFMTPDGALECVNCHNLDYLGATLEELKQWTVGATVHPDDLPGVINAWMHAVRTEQPYRNELRLRRADGAYHWFAARALPMRDTEGRITRWVLISVDIDEQKRDKALIAQALAEVSASEDRLSNIINAIPGFVWSAAPDGSVGFVNQRWCDYTGMSLDEARGIGWARSVHPEDAAPLAEYWGALLQSGEAGEFEARLRRFDDHYRWFLVRAVPQRDEWGAVMRWYGENTDIEDRKQAEMLAASIAIERQQSEETLDKVRSELAHLARVASLGAVTASIAHEVNQPLAGIITNASTCLRMLGADPPNVSGALETARRTIRDGNRAADVINRLRALFSKKTITIEDVDLNEAAREVIAMLLGELQRNGVALQPDFTDDLPAVRGDRVQLQQVILNLILNATEAMNTMTGRARHLQVSTGLNEHQGVYLAVTDNGSGFDPLDAERMFTAFYTTKHAGMGIGLSISRSIIERHAGVLSAAINDGPGATFQFSIPATREGI</sequence>
<gene>
    <name evidence="9" type="ORF">CQZ99_28845</name>
</gene>
<evidence type="ECO:0000313" key="10">
    <source>
        <dbReference type="Proteomes" id="UP000238045"/>
    </source>
</evidence>